<evidence type="ECO:0000313" key="9">
    <source>
        <dbReference type="EMBL" id="OGE72467.1"/>
    </source>
</evidence>
<sequence>MPLKDDLQKIIKGEVVSDGETLTRYSRDASIFEIKPEVIVFPKNAGDIQTLVNFVNRHPRDNLSITVHSAGTDMTGGAIGESIILDVSKKLNQLIALSEDSAIVQPGMLYKDFEAQTLQKGLILPTYPASREICTVGGMVATNAGGELELTYGPINKYLTEVKVILTDGDEYIFKSLNSKELDAKIAQQDSEGKIYEEIFDLIKNNEKVIKLAKPQTSKNSTGFNLWDVWDGENFDLSKLIIGSQGTLGIITEIKFKLIKPKQHQVLMVISLPDLLQLDAVVKTVLEYKPEAFECFDDQTLKLATDHTWDLTKNFKHSNRISAYLDLLPEKIQNKQNRLPNLVLLANFTSDEKDEALQKAQTAMDALKSFNLKAEIKRSDKDQEKYWLIRHKSFGLLMKYSKGLKASSFIDDIIVQPEYLHQFLPKLNEIIAPYKDKMVYTLAGHIGDGNFHIIPLMDLTKKDVRAVIPELMEKVFKLVFEYKGSMSAEHNDGLIRGPYLPQMYGRDVYEIFKKVKEIFDPKNIFNPHKKVDATFEYSLSHMIKG</sequence>
<dbReference type="GO" id="GO:0071949">
    <property type="term" value="F:FAD binding"/>
    <property type="evidence" value="ECO:0007669"/>
    <property type="project" value="InterPro"/>
</dbReference>
<proteinExistence type="inferred from homology"/>
<dbReference type="EC" id="1.1.2.4" evidence="7"/>
<dbReference type="SUPFAM" id="SSF56176">
    <property type="entry name" value="FAD-binding/transporter-associated domain-like"/>
    <property type="match status" value="1"/>
</dbReference>
<dbReference type="Pfam" id="PF01565">
    <property type="entry name" value="FAD_binding_4"/>
    <property type="match status" value="1"/>
</dbReference>
<dbReference type="Proteomes" id="UP000177057">
    <property type="component" value="Unassembled WGS sequence"/>
</dbReference>
<dbReference type="SUPFAM" id="SSF55103">
    <property type="entry name" value="FAD-linked oxidases, C-terminal domain"/>
    <property type="match status" value="1"/>
</dbReference>
<accession>A0A1F5N4C0</accession>
<reference evidence="9 10" key="1">
    <citation type="journal article" date="2016" name="Nat. Commun.">
        <title>Thousands of microbial genomes shed light on interconnected biogeochemical processes in an aquifer system.</title>
        <authorList>
            <person name="Anantharaman K."/>
            <person name="Brown C.T."/>
            <person name="Hug L.A."/>
            <person name="Sharon I."/>
            <person name="Castelle C.J."/>
            <person name="Probst A.J."/>
            <person name="Thomas B.C."/>
            <person name="Singh A."/>
            <person name="Wilkins M.J."/>
            <person name="Karaoz U."/>
            <person name="Brodie E.L."/>
            <person name="Williams K.H."/>
            <person name="Hubbard S.S."/>
            <person name="Banfield J.F."/>
        </authorList>
    </citation>
    <scope>NUCLEOTIDE SEQUENCE [LARGE SCALE GENOMIC DNA]</scope>
</reference>
<comment type="cofactor">
    <cofactor evidence="1">
        <name>FAD</name>
        <dbReference type="ChEBI" id="CHEBI:57692"/>
    </cofactor>
</comment>
<name>A0A1F5N4C0_9BACT</name>
<comment type="similarity">
    <text evidence="2">Belongs to the FAD-binding oxidoreductase/transferase type 4 family.</text>
</comment>
<evidence type="ECO:0000313" key="10">
    <source>
        <dbReference type="Proteomes" id="UP000177057"/>
    </source>
</evidence>
<gene>
    <name evidence="9" type="ORF">A3H40_04465</name>
</gene>
<dbReference type="PANTHER" id="PTHR11748">
    <property type="entry name" value="D-LACTATE DEHYDROGENASE"/>
    <property type="match status" value="1"/>
</dbReference>
<dbReference type="GO" id="GO:0008720">
    <property type="term" value="F:D-lactate dehydrogenase (NAD+) activity"/>
    <property type="evidence" value="ECO:0007669"/>
    <property type="project" value="TreeGrafter"/>
</dbReference>
<comment type="caution">
    <text evidence="9">The sequence shown here is derived from an EMBL/GenBank/DDBJ whole genome shotgun (WGS) entry which is preliminary data.</text>
</comment>
<keyword evidence="4" id="KW-0274">FAD</keyword>
<dbReference type="InterPro" id="IPR016169">
    <property type="entry name" value="FAD-bd_PCMH_sub2"/>
</dbReference>
<dbReference type="InterPro" id="IPR016171">
    <property type="entry name" value="Vanillyl_alc_oxidase_C-sub2"/>
</dbReference>
<dbReference type="EMBL" id="MFDV01000008">
    <property type="protein sequence ID" value="OGE72467.1"/>
    <property type="molecule type" value="Genomic_DNA"/>
</dbReference>
<evidence type="ECO:0000259" key="8">
    <source>
        <dbReference type="PROSITE" id="PS51387"/>
    </source>
</evidence>
<dbReference type="InterPro" id="IPR036318">
    <property type="entry name" value="FAD-bd_PCMH-like_sf"/>
</dbReference>
<dbReference type="STRING" id="1797794.A3H40_04465"/>
<dbReference type="InterPro" id="IPR006094">
    <property type="entry name" value="Oxid_FAD_bind_N"/>
</dbReference>
<dbReference type="PANTHER" id="PTHR11748:SF111">
    <property type="entry name" value="D-LACTATE DEHYDROGENASE, MITOCHONDRIAL-RELATED"/>
    <property type="match status" value="1"/>
</dbReference>
<feature type="domain" description="FAD-binding PCMH-type" evidence="8">
    <location>
        <begin position="32"/>
        <end position="261"/>
    </location>
</feature>
<evidence type="ECO:0000256" key="4">
    <source>
        <dbReference type="ARBA" id="ARBA00022827"/>
    </source>
</evidence>
<dbReference type="Gene3D" id="3.30.70.2740">
    <property type="match status" value="1"/>
</dbReference>
<evidence type="ECO:0000256" key="7">
    <source>
        <dbReference type="ARBA" id="ARBA00038897"/>
    </source>
</evidence>
<dbReference type="GO" id="GO:1903457">
    <property type="term" value="P:lactate catabolic process"/>
    <property type="evidence" value="ECO:0007669"/>
    <property type="project" value="TreeGrafter"/>
</dbReference>
<evidence type="ECO:0000256" key="2">
    <source>
        <dbReference type="ARBA" id="ARBA00008000"/>
    </source>
</evidence>
<dbReference type="AlphaFoldDB" id="A0A1F5N4C0"/>
<keyword evidence="5" id="KW-0809">Transit peptide</keyword>
<evidence type="ECO:0000256" key="1">
    <source>
        <dbReference type="ARBA" id="ARBA00001974"/>
    </source>
</evidence>
<dbReference type="Gene3D" id="3.30.465.10">
    <property type="match status" value="2"/>
</dbReference>
<evidence type="ECO:0000256" key="5">
    <source>
        <dbReference type="ARBA" id="ARBA00022946"/>
    </source>
</evidence>
<dbReference type="GO" id="GO:0004458">
    <property type="term" value="F:D-lactate dehydrogenase (cytochrome) activity"/>
    <property type="evidence" value="ECO:0007669"/>
    <property type="project" value="UniProtKB-EC"/>
</dbReference>
<evidence type="ECO:0000256" key="3">
    <source>
        <dbReference type="ARBA" id="ARBA00022630"/>
    </source>
</evidence>
<dbReference type="InterPro" id="IPR016164">
    <property type="entry name" value="FAD-linked_Oxase-like_C"/>
</dbReference>
<dbReference type="Gene3D" id="1.10.45.10">
    <property type="entry name" value="Vanillyl-alcohol Oxidase, Chain A, domain 4"/>
    <property type="match status" value="1"/>
</dbReference>
<dbReference type="Pfam" id="PF02913">
    <property type="entry name" value="FAD-oxidase_C"/>
    <property type="match status" value="1"/>
</dbReference>
<organism evidence="9 10">
    <name type="scientific">Candidatus Daviesbacteria bacterium RIFCSPLOWO2_02_FULL_38_15</name>
    <dbReference type="NCBI Taxonomy" id="1797794"/>
    <lineage>
        <taxon>Bacteria</taxon>
        <taxon>Candidatus Daviesiibacteriota</taxon>
    </lineage>
</organism>
<keyword evidence="3" id="KW-0285">Flavoprotein</keyword>
<keyword evidence="6" id="KW-0560">Oxidoreductase</keyword>
<dbReference type="InterPro" id="IPR004113">
    <property type="entry name" value="FAD-bd_oxidored_4_C"/>
</dbReference>
<evidence type="ECO:0000256" key="6">
    <source>
        <dbReference type="ARBA" id="ARBA00023002"/>
    </source>
</evidence>
<dbReference type="InterPro" id="IPR016166">
    <property type="entry name" value="FAD-bd_PCMH"/>
</dbReference>
<dbReference type="PROSITE" id="PS51387">
    <property type="entry name" value="FAD_PCMH"/>
    <property type="match status" value="1"/>
</dbReference>
<protein>
    <recommendedName>
        <fullName evidence="7">D-lactate dehydrogenase (cytochrome)</fullName>
        <ecNumber evidence="7">1.1.2.4</ecNumber>
    </recommendedName>
</protein>